<proteinExistence type="predicted"/>
<reference evidence="1" key="2">
    <citation type="journal article" date="2015" name="Data Brief">
        <title>Shoot transcriptome of the giant reed, Arundo donax.</title>
        <authorList>
            <person name="Barrero R.A."/>
            <person name="Guerrero F.D."/>
            <person name="Moolhuijzen P."/>
            <person name="Goolsby J.A."/>
            <person name="Tidwell J."/>
            <person name="Bellgard S.E."/>
            <person name="Bellgard M.I."/>
        </authorList>
    </citation>
    <scope>NUCLEOTIDE SEQUENCE</scope>
    <source>
        <tissue evidence="1">Shoot tissue taken approximately 20 cm above the soil surface</tissue>
    </source>
</reference>
<accession>A0A0A8ZKC6</accession>
<dbReference type="AlphaFoldDB" id="A0A0A8ZKC6"/>
<organism evidence="1">
    <name type="scientific">Arundo donax</name>
    <name type="common">Giant reed</name>
    <name type="synonym">Donax arundinaceus</name>
    <dbReference type="NCBI Taxonomy" id="35708"/>
    <lineage>
        <taxon>Eukaryota</taxon>
        <taxon>Viridiplantae</taxon>
        <taxon>Streptophyta</taxon>
        <taxon>Embryophyta</taxon>
        <taxon>Tracheophyta</taxon>
        <taxon>Spermatophyta</taxon>
        <taxon>Magnoliopsida</taxon>
        <taxon>Liliopsida</taxon>
        <taxon>Poales</taxon>
        <taxon>Poaceae</taxon>
        <taxon>PACMAD clade</taxon>
        <taxon>Arundinoideae</taxon>
        <taxon>Arundineae</taxon>
        <taxon>Arundo</taxon>
    </lineage>
</organism>
<reference evidence="1" key="1">
    <citation type="submission" date="2014-09" db="EMBL/GenBank/DDBJ databases">
        <authorList>
            <person name="Magalhaes I.L.F."/>
            <person name="Oliveira U."/>
            <person name="Santos F.R."/>
            <person name="Vidigal T.H.D.A."/>
            <person name="Brescovit A.D."/>
            <person name="Santos A.J."/>
        </authorList>
    </citation>
    <scope>NUCLEOTIDE SEQUENCE</scope>
    <source>
        <tissue evidence="1">Shoot tissue taken approximately 20 cm above the soil surface</tissue>
    </source>
</reference>
<sequence length="97" mass="10832">MVPVKEQTDCIPSILSSMLPTKNLIVRAPPAISRLWVNFYKIFIYANRGPSISLINKKLVCLLSVAVKHWLCLEVGMSLVVSSSLPVLCVFPPFLYL</sequence>
<evidence type="ECO:0000313" key="1">
    <source>
        <dbReference type="EMBL" id="JAD38098.1"/>
    </source>
</evidence>
<name>A0A0A8ZKC6_ARUDO</name>
<dbReference type="EMBL" id="GBRH01259797">
    <property type="protein sequence ID" value="JAD38098.1"/>
    <property type="molecule type" value="Transcribed_RNA"/>
</dbReference>
<protein>
    <submittedName>
        <fullName evidence="1">Uncharacterized protein</fullName>
    </submittedName>
</protein>